<dbReference type="EMBL" id="FNIL01000002">
    <property type="protein sequence ID" value="SDN65825.1"/>
    <property type="molecule type" value="Genomic_DNA"/>
</dbReference>
<evidence type="ECO:0000313" key="2">
    <source>
        <dbReference type="EMBL" id="SDN65825.1"/>
    </source>
</evidence>
<evidence type="ECO:0000256" key="1">
    <source>
        <dbReference type="SAM" id="Phobius"/>
    </source>
</evidence>
<keyword evidence="1" id="KW-1133">Transmembrane helix</keyword>
<name>A0A1H0D6X5_9BACI</name>
<organism evidence="2 3">
    <name type="scientific">Alkalicoccus daliensis</name>
    <dbReference type="NCBI Taxonomy" id="745820"/>
    <lineage>
        <taxon>Bacteria</taxon>
        <taxon>Bacillati</taxon>
        <taxon>Bacillota</taxon>
        <taxon>Bacilli</taxon>
        <taxon>Bacillales</taxon>
        <taxon>Bacillaceae</taxon>
        <taxon>Alkalicoccus</taxon>
    </lineage>
</organism>
<keyword evidence="1" id="KW-0472">Membrane</keyword>
<keyword evidence="3" id="KW-1185">Reference proteome</keyword>
<dbReference type="PANTHER" id="PTHR37305:SF1">
    <property type="entry name" value="MEMBRANE PROTEIN"/>
    <property type="match status" value="1"/>
</dbReference>
<dbReference type="GO" id="GO:0140359">
    <property type="term" value="F:ABC-type transporter activity"/>
    <property type="evidence" value="ECO:0007669"/>
    <property type="project" value="InterPro"/>
</dbReference>
<dbReference type="GO" id="GO:0005886">
    <property type="term" value="C:plasma membrane"/>
    <property type="evidence" value="ECO:0007669"/>
    <property type="project" value="UniProtKB-SubCell"/>
</dbReference>
<sequence length="320" mass="36022">MLTLIQNEWIKLWHKKQTWAFAILILVITFGAAFMFHSFQPETSGEQEGTWEEGLQEEIAVQEEIIEEEDADEWLVENAEITIQRNEEMIAAGVNPNETNNMIFLEESFPIIASFITLFSVIAASSIVSSEIDNGTMKHLLVRHYSRWKFLAAKLITVTGFSLTLILLLLVSNLLIGTLLFGTGSFSTQIVVNNFDTAPYISSVDQILPPRIGLYFLNVIMFIIISFAVSILFKSQTLAVGLGIFILFATSIAQGFNAMLADTNWYQFVFLPHLSLPEYAIREEILPEVGLTFSLIVLAVYAAVFLAASFTYFQRKDFAE</sequence>
<gene>
    <name evidence="2" type="ORF">SAMN04488053_102364</name>
</gene>
<dbReference type="Proteomes" id="UP000198778">
    <property type="component" value="Unassembled WGS sequence"/>
</dbReference>
<reference evidence="3" key="1">
    <citation type="submission" date="2016-10" db="EMBL/GenBank/DDBJ databases">
        <authorList>
            <person name="Varghese N."/>
            <person name="Submissions S."/>
        </authorList>
    </citation>
    <scope>NUCLEOTIDE SEQUENCE [LARGE SCALE GENOMIC DNA]</scope>
    <source>
        <strain evidence="3">CGMCC 1.10369</strain>
    </source>
</reference>
<feature type="transmembrane region" description="Helical" evidence="1">
    <location>
        <begin position="20"/>
        <end position="39"/>
    </location>
</feature>
<keyword evidence="1" id="KW-0812">Transmembrane</keyword>
<proteinExistence type="predicted"/>
<feature type="transmembrane region" description="Helical" evidence="1">
    <location>
        <begin position="291"/>
        <end position="313"/>
    </location>
</feature>
<feature type="transmembrane region" description="Helical" evidence="1">
    <location>
        <begin position="240"/>
        <end position="261"/>
    </location>
</feature>
<dbReference type="AlphaFoldDB" id="A0A1H0D6X5"/>
<accession>A0A1H0D6X5</accession>
<feature type="transmembrane region" description="Helical" evidence="1">
    <location>
        <begin position="212"/>
        <end position="233"/>
    </location>
</feature>
<dbReference type="STRING" id="745820.SAMN04488053_102364"/>
<feature type="transmembrane region" description="Helical" evidence="1">
    <location>
        <begin position="109"/>
        <end position="130"/>
    </location>
</feature>
<protein>
    <submittedName>
        <fullName evidence="2">ABC-2 type transport system permease protein</fullName>
    </submittedName>
</protein>
<evidence type="ECO:0000313" key="3">
    <source>
        <dbReference type="Proteomes" id="UP000198778"/>
    </source>
</evidence>
<dbReference type="Pfam" id="PF12679">
    <property type="entry name" value="ABC2_membrane_2"/>
    <property type="match status" value="1"/>
</dbReference>
<dbReference type="RefSeq" id="WP_090841739.1">
    <property type="nucleotide sequence ID" value="NZ_FNIL01000002.1"/>
</dbReference>
<feature type="transmembrane region" description="Helical" evidence="1">
    <location>
        <begin position="151"/>
        <end position="176"/>
    </location>
</feature>
<dbReference type="PANTHER" id="PTHR37305">
    <property type="entry name" value="INTEGRAL MEMBRANE PROTEIN-RELATED"/>
    <property type="match status" value="1"/>
</dbReference>
<dbReference type="OrthoDB" id="8613028at2"/>